<organism evidence="1">
    <name type="scientific">Culicoides sonorensis</name>
    <name type="common">Biting midge</name>
    <dbReference type="NCBI Taxonomy" id="179676"/>
    <lineage>
        <taxon>Eukaryota</taxon>
        <taxon>Metazoa</taxon>
        <taxon>Ecdysozoa</taxon>
        <taxon>Arthropoda</taxon>
        <taxon>Hexapoda</taxon>
        <taxon>Insecta</taxon>
        <taxon>Pterygota</taxon>
        <taxon>Neoptera</taxon>
        <taxon>Endopterygota</taxon>
        <taxon>Diptera</taxon>
        <taxon>Nematocera</taxon>
        <taxon>Chironomoidea</taxon>
        <taxon>Ceratopogonidae</taxon>
        <taxon>Ceratopogoninae</taxon>
        <taxon>Culicoides</taxon>
        <taxon>Monoculicoides</taxon>
    </lineage>
</organism>
<sequence>MTRTAQKLIKNGRSISPIRTTNNKMELKKKIKVSVQFYPERRSNFIRKLLTGSNTALYFGYNLTKFEFECSN</sequence>
<gene>
    <name evidence="1" type="primary">CSON007349</name>
</gene>
<reference evidence="1" key="1">
    <citation type="submission" date="2018-04" db="EMBL/GenBank/DDBJ databases">
        <authorList>
            <person name="Go L.Y."/>
            <person name="Mitchell J.A."/>
        </authorList>
    </citation>
    <scope>NUCLEOTIDE SEQUENCE</scope>
    <source>
        <tissue evidence="1">Whole organism</tissue>
    </source>
</reference>
<dbReference type="AlphaFoldDB" id="A0A336KBR8"/>
<dbReference type="VEuPathDB" id="VectorBase:CSON007349"/>
<accession>A0A336KBR8</accession>
<name>A0A336KBR8_CULSO</name>
<dbReference type="EMBL" id="UFQS01000279">
    <property type="protein sequence ID" value="SSX02336.1"/>
    <property type="molecule type" value="Genomic_DNA"/>
</dbReference>
<proteinExistence type="predicted"/>
<protein>
    <submittedName>
        <fullName evidence="1">CSON007349 protein</fullName>
    </submittedName>
</protein>
<dbReference type="EMBL" id="UFQT01000279">
    <property type="protein sequence ID" value="SSX22711.1"/>
    <property type="molecule type" value="Genomic_DNA"/>
</dbReference>
<evidence type="ECO:0000313" key="1">
    <source>
        <dbReference type="EMBL" id="SSX02336.1"/>
    </source>
</evidence>
<reference evidence="2" key="2">
    <citation type="submission" date="2018-07" db="EMBL/GenBank/DDBJ databases">
        <authorList>
            <person name="Quirk P.G."/>
            <person name="Krulwich T.A."/>
        </authorList>
    </citation>
    <scope>NUCLEOTIDE SEQUENCE</scope>
</reference>
<evidence type="ECO:0000313" key="2">
    <source>
        <dbReference type="EMBL" id="SSX22711.1"/>
    </source>
</evidence>